<gene>
    <name evidence="6" type="ORF">FBQ73_05055</name>
</gene>
<dbReference type="Gene3D" id="3.40.640.10">
    <property type="entry name" value="Type I PLP-dependent aspartate aminotransferase-like (Major domain)"/>
    <property type="match status" value="1"/>
</dbReference>
<evidence type="ECO:0000256" key="4">
    <source>
        <dbReference type="RuleBase" id="RU003560"/>
    </source>
</evidence>
<dbReference type="PANTHER" id="PTHR11986">
    <property type="entry name" value="AMINOTRANSFERASE CLASS III"/>
    <property type="match status" value="1"/>
</dbReference>
<comment type="cofactor">
    <cofactor evidence="1">
        <name>pyridoxal 5'-phosphate</name>
        <dbReference type="ChEBI" id="CHEBI:597326"/>
    </cofactor>
</comment>
<comment type="similarity">
    <text evidence="4">Belongs to the class-III pyridoxal-phosphate-dependent aminotransferase family.</text>
</comment>
<reference evidence="6 7" key="1">
    <citation type="submission" date="2019-05" db="EMBL/GenBank/DDBJ databases">
        <authorList>
            <person name="Zhou X."/>
        </authorList>
    </citation>
    <scope>NUCLEOTIDE SEQUENCE [LARGE SCALE GENOMIC DNA]</scope>
    <source>
        <strain evidence="6 7">DSM 432</strain>
    </source>
</reference>
<dbReference type="AlphaFoldDB" id="A0A6C1KH19"/>
<accession>A0A6C1KH19</accession>
<sequence length="367" mass="37348">MRMLLRLPPAFVGAGGAMSQPASEPAPEPPAESGETSGGTCLAPLDFSGACLVAPPAPAQAQAEPAPTPDAAALADLLVAHSFGDTAALLPSAAIARRVILDTIRAQHRISGRPKRRDLLVCAGDAPLPPEFAGDAEVSRMPDEIGAIRAAVGPKTAGLFVAPVRLAAGIEMLPGSFLAELREAADEYGLALIFDETAAGLGRTGMAFAHEWTGVTPDLMLVGEGAGLSLAALVLTAKWARGLPGALPVVAGEALASAGVVLETAFAPGFEGRVQALGWLLEDRLATLRYRRADLFSGLVGTGLAQGLVCTVPPDDLAARLAGAGLVTRPLGQVLAVLPPLTVTEAEISAAADMLERVVAELEPATP</sequence>
<name>A0A6C1KH19_XANAU</name>
<dbReference type="PANTHER" id="PTHR11986:SF113">
    <property type="entry name" value="SUCCINYLORNITHINE TRANSAMINASE"/>
    <property type="match status" value="1"/>
</dbReference>
<dbReference type="SUPFAM" id="SSF53383">
    <property type="entry name" value="PLP-dependent transferases"/>
    <property type="match status" value="1"/>
</dbReference>
<dbReference type="Pfam" id="PF00202">
    <property type="entry name" value="Aminotran_3"/>
    <property type="match status" value="1"/>
</dbReference>
<dbReference type="InterPro" id="IPR015421">
    <property type="entry name" value="PyrdxlP-dep_Trfase_major"/>
</dbReference>
<comment type="caution">
    <text evidence="6">The sequence shown here is derived from an EMBL/GenBank/DDBJ whole genome shotgun (WGS) entry which is preliminary data.</text>
</comment>
<evidence type="ECO:0000313" key="7">
    <source>
        <dbReference type="Proteomes" id="UP000305131"/>
    </source>
</evidence>
<evidence type="ECO:0000256" key="5">
    <source>
        <dbReference type="SAM" id="MobiDB-lite"/>
    </source>
</evidence>
<dbReference type="GO" id="GO:0042802">
    <property type="term" value="F:identical protein binding"/>
    <property type="evidence" value="ECO:0007669"/>
    <property type="project" value="TreeGrafter"/>
</dbReference>
<keyword evidence="6" id="KW-0808">Transferase</keyword>
<feature type="region of interest" description="Disordered" evidence="5">
    <location>
        <begin position="15"/>
        <end position="39"/>
    </location>
</feature>
<evidence type="ECO:0000313" key="6">
    <source>
        <dbReference type="EMBL" id="TLX43495.1"/>
    </source>
</evidence>
<dbReference type="Proteomes" id="UP000305131">
    <property type="component" value="Unassembled WGS sequence"/>
</dbReference>
<organism evidence="6 7">
    <name type="scientific">Xanthobacter autotrophicus</name>
    <dbReference type="NCBI Taxonomy" id="280"/>
    <lineage>
        <taxon>Bacteria</taxon>
        <taxon>Pseudomonadati</taxon>
        <taxon>Pseudomonadota</taxon>
        <taxon>Alphaproteobacteria</taxon>
        <taxon>Hyphomicrobiales</taxon>
        <taxon>Xanthobacteraceae</taxon>
        <taxon>Xanthobacter</taxon>
    </lineage>
</organism>
<proteinExistence type="inferred from homology"/>
<dbReference type="InterPro" id="IPR050103">
    <property type="entry name" value="Class-III_PLP-dep_AT"/>
</dbReference>
<keyword evidence="3 4" id="KW-0663">Pyridoxal phosphate</keyword>
<dbReference type="GO" id="GO:0008483">
    <property type="term" value="F:transaminase activity"/>
    <property type="evidence" value="ECO:0007669"/>
    <property type="project" value="UniProtKB-KW"/>
</dbReference>
<evidence type="ECO:0000256" key="3">
    <source>
        <dbReference type="ARBA" id="ARBA00022898"/>
    </source>
</evidence>
<evidence type="ECO:0000256" key="1">
    <source>
        <dbReference type="ARBA" id="ARBA00001933"/>
    </source>
</evidence>
<dbReference type="OrthoDB" id="8447891at2"/>
<dbReference type="InterPro" id="IPR005814">
    <property type="entry name" value="Aminotrans_3"/>
</dbReference>
<dbReference type="GO" id="GO:0030170">
    <property type="term" value="F:pyridoxal phosphate binding"/>
    <property type="evidence" value="ECO:0007669"/>
    <property type="project" value="InterPro"/>
</dbReference>
<keyword evidence="2 6" id="KW-0032">Aminotransferase</keyword>
<dbReference type="Gene3D" id="3.90.1150.10">
    <property type="entry name" value="Aspartate Aminotransferase, domain 1"/>
    <property type="match status" value="1"/>
</dbReference>
<dbReference type="EMBL" id="VAUP01000015">
    <property type="protein sequence ID" value="TLX43495.1"/>
    <property type="molecule type" value="Genomic_DNA"/>
</dbReference>
<dbReference type="InterPro" id="IPR015422">
    <property type="entry name" value="PyrdxlP-dep_Trfase_small"/>
</dbReference>
<evidence type="ECO:0000256" key="2">
    <source>
        <dbReference type="ARBA" id="ARBA00022576"/>
    </source>
</evidence>
<dbReference type="InterPro" id="IPR015424">
    <property type="entry name" value="PyrdxlP-dep_Trfase"/>
</dbReference>
<protein>
    <submittedName>
        <fullName evidence="6">Aminotransferase class III-fold pyridoxal phosphate-dependent enzyme</fullName>
    </submittedName>
</protein>